<dbReference type="Proteomes" id="UP000242715">
    <property type="component" value="Unassembled WGS sequence"/>
</dbReference>
<dbReference type="AlphaFoldDB" id="A0A2Z6LN61"/>
<dbReference type="PANTHER" id="PTHR36387:SF2">
    <property type="entry name" value="UDP-N-ACETYLMURAMOYL-L-ALANYL-D-GLUTAMATE-2, 6-DIAMINOPIMELATE LIGASE"/>
    <property type="match status" value="1"/>
</dbReference>
<reference evidence="3" key="1">
    <citation type="journal article" date="2017" name="Front. Plant Sci.">
        <title>Climate Clever Clovers: New Paradigm to Reduce the Environmental Footprint of Ruminants by Breeding Low Methanogenic Forages Utilizing Haplotype Variation.</title>
        <authorList>
            <person name="Kaur P."/>
            <person name="Appels R."/>
            <person name="Bayer P.E."/>
            <person name="Keeble-Gagnere G."/>
            <person name="Wang J."/>
            <person name="Hirakawa H."/>
            <person name="Shirasawa K."/>
            <person name="Vercoe P."/>
            <person name="Stefanova K."/>
            <person name="Durmic Z."/>
            <person name="Nichols P."/>
            <person name="Revell C."/>
            <person name="Isobe S.N."/>
            <person name="Edwards D."/>
            <person name="Erskine W."/>
        </authorList>
    </citation>
    <scope>NUCLEOTIDE SEQUENCE [LARGE SCALE GENOMIC DNA]</scope>
    <source>
        <strain evidence="3">cv. Daliak</strain>
    </source>
</reference>
<evidence type="ECO:0000313" key="3">
    <source>
        <dbReference type="Proteomes" id="UP000242715"/>
    </source>
</evidence>
<accession>A0A2Z6LN61</accession>
<name>A0A2Z6LN61_TRISU</name>
<feature type="region of interest" description="Disordered" evidence="1">
    <location>
        <begin position="39"/>
        <end position="104"/>
    </location>
</feature>
<feature type="compositionally biased region" description="Basic and acidic residues" evidence="1">
    <location>
        <begin position="63"/>
        <end position="87"/>
    </location>
</feature>
<dbReference type="EMBL" id="DF973170">
    <property type="protein sequence ID" value="GAU17422.1"/>
    <property type="molecule type" value="Genomic_DNA"/>
</dbReference>
<evidence type="ECO:0000256" key="1">
    <source>
        <dbReference type="SAM" id="MobiDB-lite"/>
    </source>
</evidence>
<gene>
    <name evidence="2" type="ORF">TSUD_232990</name>
</gene>
<proteinExistence type="predicted"/>
<dbReference type="PANTHER" id="PTHR36387">
    <property type="entry name" value="UDP-N-ACETYLMURAMOYL-L-ALANYL-D-GLUTAMATE-2, 6-DIAMINOPIMELATE LIGASE"/>
    <property type="match status" value="1"/>
</dbReference>
<organism evidence="2 3">
    <name type="scientific">Trifolium subterraneum</name>
    <name type="common">Subterranean clover</name>
    <dbReference type="NCBI Taxonomy" id="3900"/>
    <lineage>
        <taxon>Eukaryota</taxon>
        <taxon>Viridiplantae</taxon>
        <taxon>Streptophyta</taxon>
        <taxon>Embryophyta</taxon>
        <taxon>Tracheophyta</taxon>
        <taxon>Spermatophyta</taxon>
        <taxon>Magnoliopsida</taxon>
        <taxon>eudicotyledons</taxon>
        <taxon>Gunneridae</taxon>
        <taxon>Pentapetalae</taxon>
        <taxon>rosids</taxon>
        <taxon>fabids</taxon>
        <taxon>Fabales</taxon>
        <taxon>Fabaceae</taxon>
        <taxon>Papilionoideae</taxon>
        <taxon>50 kb inversion clade</taxon>
        <taxon>NPAAA clade</taxon>
        <taxon>Hologalegina</taxon>
        <taxon>IRL clade</taxon>
        <taxon>Trifolieae</taxon>
        <taxon>Trifolium</taxon>
    </lineage>
</organism>
<protein>
    <submittedName>
        <fullName evidence="2">Uncharacterized protein</fullName>
    </submittedName>
</protein>
<sequence>MSDREDNDSDAPEEFTAEQGIQLDEEIRKIKRENTIRVNTAEKERRRKWAQNITPRPSKAVKKSRDAPRTESEEEPETAKKSQDISRTESPQKPNTAMGFLPKNIVDMLAAREKKNFLTDTNEDEDEIKPTTSRKRKSKDSGSGPRIVSHLGPPPCLQSSLDFLKERKMSVPRSSAVLKNSNQALRLLSSSGIIRQK</sequence>
<feature type="region of interest" description="Disordered" evidence="1">
    <location>
        <begin position="116"/>
        <end position="159"/>
    </location>
</feature>
<feature type="compositionally biased region" description="Acidic residues" evidence="1">
    <location>
        <begin position="1"/>
        <end position="16"/>
    </location>
</feature>
<keyword evidence="3" id="KW-1185">Reference proteome</keyword>
<dbReference type="OrthoDB" id="1869542at2759"/>
<feature type="region of interest" description="Disordered" evidence="1">
    <location>
        <begin position="1"/>
        <end position="22"/>
    </location>
</feature>
<evidence type="ECO:0000313" key="2">
    <source>
        <dbReference type="EMBL" id="GAU17422.1"/>
    </source>
</evidence>